<dbReference type="EMBL" id="BKCJ010023879">
    <property type="protein sequence ID" value="GEV45047.1"/>
    <property type="molecule type" value="Genomic_DNA"/>
</dbReference>
<evidence type="ECO:0000256" key="1">
    <source>
        <dbReference type="PROSITE-ProRule" id="PRU00047"/>
    </source>
</evidence>
<name>A0A699GNP7_TANCI</name>
<dbReference type="InterPro" id="IPR025724">
    <property type="entry name" value="GAG-pre-integrase_dom"/>
</dbReference>
<dbReference type="PANTHER" id="PTHR11439:SF483">
    <property type="entry name" value="PEPTIDE SYNTHASE GLIP-LIKE, PUTATIVE (AFU_ORTHOLOGUE AFUA_3G12920)-RELATED"/>
    <property type="match status" value="1"/>
</dbReference>
<dbReference type="SMART" id="SM00343">
    <property type="entry name" value="ZnF_C2HC"/>
    <property type="match status" value="1"/>
</dbReference>
<keyword evidence="1" id="KW-0479">Metal-binding</keyword>
<dbReference type="GO" id="GO:0003676">
    <property type="term" value="F:nucleic acid binding"/>
    <property type="evidence" value="ECO:0007669"/>
    <property type="project" value="InterPro"/>
</dbReference>
<gene>
    <name evidence="3" type="ORF">Tci_117024</name>
</gene>
<organism evidence="3">
    <name type="scientific">Tanacetum cinerariifolium</name>
    <name type="common">Dalmatian daisy</name>
    <name type="synonym">Chrysanthemum cinerariifolium</name>
    <dbReference type="NCBI Taxonomy" id="118510"/>
    <lineage>
        <taxon>Eukaryota</taxon>
        <taxon>Viridiplantae</taxon>
        <taxon>Streptophyta</taxon>
        <taxon>Embryophyta</taxon>
        <taxon>Tracheophyta</taxon>
        <taxon>Spermatophyta</taxon>
        <taxon>Magnoliopsida</taxon>
        <taxon>eudicotyledons</taxon>
        <taxon>Gunneridae</taxon>
        <taxon>Pentapetalae</taxon>
        <taxon>asterids</taxon>
        <taxon>campanulids</taxon>
        <taxon>Asterales</taxon>
        <taxon>Asteraceae</taxon>
        <taxon>Asteroideae</taxon>
        <taxon>Anthemideae</taxon>
        <taxon>Anthemidinae</taxon>
        <taxon>Tanacetum</taxon>
    </lineage>
</organism>
<accession>A0A699GNP7</accession>
<dbReference type="GO" id="GO:0008270">
    <property type="term" value="F:zinc ion binding"/>
    <property type="evidence" value="ECO:0007669"/>
    <property type="project" value="UniProtKB-KW"/>
</dbReference>
<protein>
    <recommendedName>
        <fullName evidence="2">CCHC-type domain-containing protein</fullName>
    </recommendedName>
</protein>
<evidence type="ECO:0000313" key="3">
    <source>
        <dbReference type="EMBL" id="GEV45047.1"/>
    </source>
</evidence>
<dbReference type="InterPro" id="IPR013103">
    <property type="entry name" value="RVT_2"/>
</dbReference>
<dbReference type="PANTHER" id="PTHR11439">
    <property type="entry name" value="GAG-POL-RELATED RETROTRANSPOSON"/>
    <property type="match status" value="1"/>
</dbReference>
<dbReference type="Pfam" id="PF13976">
    <property type="entry name" value="gag_pre-integrs"/>
    <property type="match status" value="1"/>
</dbReference>
<dbReference type="Gene3D" id="4.10.60.10">
    <property type="entry name" value="Zinc finger, CCHC-type"/>
    <property type="match status" value="1"/>
</dbReference>
<dbReference type="SUPFAM" id="SSF57756">
    <property type="entry name" value="Retrovirus zinc finger-like domains"/>
    <property type="match status" value="1"/>
</dbReference>
<comment type="caution">
    <text evidence="3">The sequence shown here is derived from an EMBL/GenBank/DDBJ whole genome shotgun (WGS) entry which is preliminary data.</text>
</comment>
<dbReference type="InterPro" id="IPR001878">
    <property type="entry name" value="Znf_CCHC"/>
</dbReference>
<reference evidence="3" key="1">
    <citation type="journal article" date="2019" name="Sci. Rep.">
        <title>Draft genome of Tanacetum cinerariifolium, the natural source of mosquito coil.</title>
        <authorList>
            <person name="Yamashiro T."/>
            <person name="Shiraishi A."/>
            <person name="Satake H."/>
            <person name="Nakayama K."/>
        </authorList>
    </citation>
    <scope>NUCLEOTIDE SEQUENCE</scope>
</reference>
<proteinExistence type="predicted"/>
<feature type="domain" description="CCHC-type" evidence="2">
    <location>
        <begin position="261"/>
        <end position="277"/>
    </location>
</feature>
<keyword evidence="1" id="KW-0863">Zinc-finger</keyword>
<keyword evidence="1" id="KW-0862">Zinc</keyword>
<dbReference type="PROSITE" id="PS50158">
    <property type="entry name" value="ZF_CCHC"/>
    <property type="match status" value="1"/>
</dbReference>
<dbReference type="InterPro" id="IPR036875">
    <property type="entry name" value="Znf_CCHC_sf"/>
</dbReference>
<dbReference type="Pfam" id="PF00098">
    <property type="entry name" value="zf-CCHC"/>
    <property type="match status" value="1"/>
</dbReference>
<evidence type="ECO:0000259" key="2">
    <source>
        <dbReference type="PROSITE" id="PS50158"/>
    </source>
</evidence>
<dbReference type="AlphaFoldDB" id="A0A699GNP7"/>
<dbReference type="Pfam" id="PF07727">
    <property type="entry name" value="RVT_2"/>
    <property type="match status" value="1"/>
</dbReference>
<sequence>MDSMILLGQKNTLAEYMILSGADNRPPMFDKDLYDSWKSRIELYMQNRENGRMILESVENGPLIWPTIRENGVTRTKKYAELSAIEKIQADRVLKETNIILQDLPSDIYSLINHHRVAKDLWEKVQLLMQVHQDPYPQPQYVPQIKYTISIVNQQTHMAEFPQIDSGLAVPMFKQGDDPIDAINKTMSFLSTIISSRFPTTNNKLRNSSNLRQQVTIHDGKVTVQPVHMRQNSFAAAAASGTKANISRIGGNYSGQQRVVKCFNCQGEGHMVRQCPKPKKKRDATWFRDKVLLVEAQGNSKVLYEEELEFLADPSIAEGLVTQSIITHNATYQADDLDVYDSNCNEISTAKAVLMANLSSYGSYVLYEAPQELPKVSLVNTSLKKLKYYLGQFDNVVKKRITPDALTEGEWGFEHTKVVFIKEIIPFVKTLKDIFNVFDKDLLNEEQTESLVNPVNKKSFEISDLNAQLPEKVFVITALKNNLRKLKGKLTYTIFKHTMEQDAILREIVKQARSLNPLDSASYSACNINVHAKSASKNHKKRKEWKPTKKVCNSVGYKWKPTRRTFTLVGNAFPLTRLTATSKVPLRVSIPLEVIAPNQIVTRLYTRRPKVPKSVKHSKPKVAKSMTANRMELDLEVAFRKHTCFVRNLEGVDLLLGSRGTNLYSLSIRDMMASSPICHLSKATKTKSWLWHRHLSRLNFGAINHLVRHGLVRCLPKLKFEKGHLCSACAMGKSKKQSHKPKSKDTNQEKLYLLDMNLCRPMHVEQVGISCETSVARTPQQNSIVEKRNRTLVEAARSIKPDLSQLYIFCALCYPNNDSENLDKLQAKADIVEPKTYKDALTQSCWIEAMQEELNEFERLEVWKLVPRPDKVMFTTLKWIYKEERIDFEESFAPVARLEAVRIFLAFAARINMIVYQMDVKTTFLNDILREEVYVSQLNGFLDPNNPNHVYRLKKAIYGLKQAPRARQRYPPGLQIHRVPEASFLNQSKYALESRKKCIMESCDPMDTLMVEKSKLDEVTHGKAVDPTHYRGMVGTLMYLTSSRLDLVYAVCMCARYQALPTEKHLHAIKRRFRYLKITVNRGLWYSKDYVIALTAFVDADHTSFRDKRHSTSRSMQLLGDRLVSWSSKRQKSAARKLNI</sequence>